<evidence type="ECO:0000313" key="6">
    <source>
        <dbReference type="Proteomes" id="UP000777438"/>
    </source>
</evidence>
<keyword evidence="6" id="KW-1185">Reference proteome</keyword>
<dbReference type="GO" id="GO:0004499">
    <property type="term" value="F:N,N-dimethylaniline monooxygenase activity"/>
    <property type="evidence" value="ECO:0007669"/>
    <property type="project" value="InterPro"/>
</dbReference>
<dbReference type="InterPro" id="IPR051209">
    <property type="entry name" value="FAD-bind_Monooxygenase_sf"/>
</dbReference>
<dbReference type="PANTHER" id="PTHR42877">
    <property type="entry name" value="L-ORNITHINE N(5)-MONOOXYGENASE-RELATED"/>
    <property type="match status" value="1"/>
</dbReference>
<keyword evidence="2" id="KW-0285">Flavoprotein</keyword>
<evidence type="ECO:0000256" key="4">
    <source>
        <dbReference type="ARBA" id="ARBA00023002"/>
    </source>
</evidence>
<proteinExistence type="inferred from homology"/>
<organism evidence="5 6">
    <name type="scientific">Thelonectria olida</name>
    <dbReference type="NCBI Taxonomy" id="1576542"/>
    <lineage>
        <taxon>Eukaryota</taxon>
        <taxon>Fungi</taxon>
        <taxon>Dikarya</taxon>
        <taxon>Ascomycota</taxon>
        <taxon>Pezizomycotina</taxon>
        <taxon>Sordariomycetes</taxon>
        <taxon>Hypocreomycetidae</taxon>
        <taxon>Hypocreales</taxon>
        <taxon>Nectriaceae</taxon>
        <taxon>Thelonectria</taxon>
    </lineage>
</organism>
<dbReference type="PRINTS" id="PR00368">
    <property type="entry name" value="FADPNR"/>
</dbReference>
<dbReference type="GO" id="GO:0050660">
    <property type="term" value="F:flavin adenine dinucleotide binding"/>
    <property type="evidence" value="ECO:0007669"/>
    <property type="project" value="InterPro"/>
</dbReference>
<keyword evidence="3" id="KW-0274">FAD</keyword>
<comment type="caution">
    <text evidence="5">The sequence shown here is derived from an EMBL/GenBank/DDBJ whole genome shotgun (WGS) entry which is preliminary data.</text>
</comment>
<sequence length="569" mass="64211">MIIDDSHNREPPSPKTVEVVANYGRHPLHDCAQRPLQVIVIGAGPSGIAMLIELLKLPFLTIRCFEKNPGVGGTWLETRYPGAACDVASHAYQYSFSSKTDWSRHFAPAEEIGEYFISVAKKYGLYTHITFNSQVTFAEWDESAAKWKVQVEHSNQSTATETLLADVLINAGGILNDWSWPDIDGLQNFKGYTVHTAAWDSSIDLKDKSVAVIGSGASSIQVVPSIQPLARKVDVYVRSPTYILPTVGFGVESSTFNEPYSESEMRKFSTDPVYYKEFRKRIEQQMNENFSNSSKTSEEQVKARLWAENMMKKAIASPELQRKLIPSWELGCRRLTPGLPYLNAVQQPNVNVIRDGIKRITDVGIETENGQANEVDVIICATGFITSFSSRFNIVGRYGRTLKDMWRNRGAEAYLGTAIAGLPNYYTLLGPNCPIANGSLVPCIESRRQIDCSHNHSAKYISQVITKMQRDQIKSLEVKQDMQNSFNDYIQEVHKDLVWTGSCNSWYRDRSTGRVTAVWPGSSIHFMEMVETPRWEDFEIRYLHSKPFMFLGNGISQRETRGEDLAFCK</sequence>
<dbReference type="OrthoDB" id="74360at2759"/>
<dbReference type="SUPFAM" id="SSF51905">
    <property type="entry name" value="FAD/NAD(P)-binding domain"/>
    <property type="match status" value="2"/>
</dbReference>
<dbReference type="PRINTS" id="PR00469">
    <property type="entry name" value="PNDRDTASEII"/>
</dbReference>
<keyword evidence="4" id="KW-0560">Oxidoreductase</keyword>
<evidence type="ECO:0000256" key="2">
    <source>
        <dbReference type="ARBA" id="ARBA00022630"/>
    </source>
</evidence>
<evidence type="ECO:0000256" key="1">
    <source>
        <dbReference type="ARBA" id="ARBA00010139"/>
    </source>
</evidence>
<dbReference type="Proteomes" id="UP000777438">
    <property type="component" value="Unassembled WGS sequence"/>
</dbReference>
<accession>A0A9P9AHT5</accession>
<dbReference type="AlphaFoldDB" id="A0A9P9AHT5"/>
<evidence type="ECO:0000256" key="3">
    <source>
        <dbReference type="ARBA" id="ARBA00022827"/>
    </source>
</evidence>
<dbReference type="InterPro" id="IPR036188">
    <property type="entry name" value="FAD/NAD-bd_sf"/>
</dbReference>
<dbReference type="Pfam" id="PF00743">
    <property type="entry name" value="FMO-like"/>
    <property type="match status" value="1"/>
</dbReference>
<dbReference type="PANTHER" id="PTHR42877:SF4">
    <property type="entry name" value="FAD_NAD(P)-BINDING DOMAIN-CONTAINING PROTEIN-RELATED"/>
    <property type="match status" value="1"/>
</dbReference>
<dbReference type="InterPro" id="IPR020946">
    <property type="entry name" value="Flavin_mOase-like"/>
</dbReference>
<dbReference type="EMBL" id="JAGPYM010000050">
    <property type="protein sequence ID" value="KAH6871816.1"/>
    <property type="molecule type" value="Genomic_DNA"/>
</dbReference>
<gene>
    <name evidence="5" type="ORF">B0T10DRAFT_416993</name>
</gene>
<name>A0A9P9AHT5_9HYPO</name>
<dbReference type="GO" id="GO:0050661">
    <property type="term" value="F:NADP binding"/>
    <property type="evidence" value="ECO:0007669"/>
    <property type="project" value="InterPro"/>
</dbReference>
<evidence type="ECO:0000313" key="5">
    <source>
        <dbReference type="EMBL" id="KAH6871816.1"/>
    </source>
</evidence>
<comment type="similarity">
    <text evidence="1">Belongs to the FAD-binding monooxygenase family.</text>
</comment>
<reference evidence="5 6" key="1">
    <citation type="journal article" date="2021" name="Nat. Commun.">
        <title>Genetic determinants of endophytism in the Arabidopsis root mycobiome.</title>
        <authorList>
            <person name="Mesny F."/>
            <person name="Miyauchi S."/>
            <person name="Thiergart T."/>
            <person name="Pickel B."/>
            <person name="Atanasova L."/>
            <person name="Karlsson M."/>
            <person name="Huettel B."/>
            <person name="Barry K.W."/>
            <person name="Haridas S."/>
            <person name="Chen C."/>
            <person name="Bauer D."/>
            <person name="Andreopoulos W."/>
            <person name="Pangilinan J."/>
            <person name="LaButti K."/>
            <person name="Riley R."/>
            <person name="Lipzen A."/>
            <person name="Clum A."/>
            <person name="Drula E."/>
            <person name="Henrissat B."/>
            <person name="Kohler A."/>
            <person name="Grigoriev I.V."/>
            <person name="Martin F.M."/>
            <person name="Hacquard S."/>
        </authorList>
    </citation>
    <scope>NUCLEOTIDE SEQUENCE [LARGE SCALE GENOMIC DNA]</scope>
    <source>
        <strain evidence="5 6">MPI-CAGE-CH-0241</strain>
    </source>
</reference>
<dbReference type="Gene3D" id="3.50.50.60">
    <property type="entry name" value="FAD/NAD(P)-binding domain"/>
    <property type="match status" value="2"/>
</dbReference>
<protein>
    <submittedName>
        <fullName evidence="5">Uncharacterized protein</fullName>
    </submittedName>
</protein>